<name>A0A6C0TW98_9GAMM</name>
<protein>
    <recommendedName>
        <fullName evidence="2">Zona occludens toxin N-terminal domain-containing protein</fullName>
    </recommendedName>
</protein>
<evidence type="ECO:0000313" key="3">
    <source>
        <dbReference type="EMBL" id="QIB64051.1"/>
    </source>
</evidence>
<organism evidence="3 4">
    <name type="scientific">Kineobactrum salinum</name>
    <dbReference type="NCBI Taxonomy" id="2708301"/>
    <lineage>
        <taxon>Bacteria</taxon>
        <taxon>Pseudomonadati</taxon>
        <taxon>Pseudomonadota</taxon>
        <taxon>Gammaproteobacteria</taxon>
        <taxon>Cellvibrionales</taxon>
        <taxon>Halieaceae</taxon>
        <taxon>Kineobactrum</taxon>
    </lineage>
</organism>
<dbReference type="Proteomes" id="UP000477680">
    <property type="component" value="Chromosome"/>
</dbReference>
<feature type="domain" description="Zona occludens toxin N-terminal" evidence="2">
    <location>
        <begin position="3"/>
        <end position="194"/>
    </location>
</feature>
<keyword evidence="4" id="KW-1185">Reference proteome</keyword>
<keyword evidence="1" id="KW-1133">Transmembrane helix</keyword>
<keyword evidence="1" id="KW-0472">Membrane</keyword>
<proteinExistence type="predicted"/>
<dbReference type="AlphaFoldDB" id="A0A6C0TW98"/>
<dbReference type="RefSeq" id="WP_163493303.1">
    <property type="nucleotide sequence ID" value="NZ_CP048711.1"/>
</dbReference>
<gene>
    <name evidence="3" type="ORF">G3T16_00020</name>
</gene>
<evidence type="ECO:0000313" key="4">
    <source>
        <dbReference type="Proteomes" id="UP000477680"/>
    </source>
</evidence>
<dbReference type="Pfam" id="PF05707">
    <property type="entry name" value="Zot"/>
    <property type="match status" value="1"/>
</dbReference>
<sequence>MAITAYSGLPGSGKSYSVVEHVILPALRAGNIVWTNIPMDPDLMDSEFGGLLKQFKISEIEENQNWFQETFTPGATIVIDEAWRLWPAGTRANAMLEQHKSFLAEHRHMVSEDGRSTEVVIVTQDLSQLASYPRSLVASTYRTTKMDIIGASKSFRVDVYEGAVTGNKPPVKQRVRQIPGKYKADIYKYYKSQTLSESANHGDESRTDDRINILKSKWLRVGFPFLIVFCLYIVYKGMSALGSFYGSSDDMASTQQPMQQQGDAPTRAPQRVRHWFDGMSISISFNMGTHPRNIVYRLAFAGPAGSVTMGTNELYRLGYSIEPIDACLVRLVGHGDSRLVMCPGPDTGKRDSIFDI</sequence>
<dbReference type="InterPro" id="IPR008900">
    <property type="entry name" value="Zot_N"/>
</dbReference>
<dbReference type="Gene3D" id="3.40.50.300">
    <property type="entry name" value="P-loop containing nucleotide triphosphate hydrolases"/>
    <property type="match status" value="1"/>
</dbReference>
<evidence type="ECO:0000256" key="1">
    <source>
        <dbReference type="SAM" id="Phobius"/>
    </source>
</evidence>
<feature type="transmembrane region" description="Helical" evidence="1">
    <location>
        <begin position="218"/>
        <end position="235"/>
    </location>
</feature>
<reference evidence="3 4" key="1">
    <citation type="submission" date="2020-02" db="EMBL/GenBank/DDBJ databases">
        <title>Genome sequencing for Kineobactrum sp. M2.</title>
        <authorList>
            <person name="Park S.-J."/>
        </authorList>
    </citation>
    <scope>NUCLEOTIDE SEQUENCE [LARGE SCALE GENOMIC DNA]</scope>
    <source>
        <strain evidence="3 4">M2</strain>
    </source>
</reference>
<dbReference type="KEGG" id="kim:G3T16_00020"/>
<keyword evidence="1" id="KW-0812">Transmembrane</keyword>
<dbReference type="InterPro" id="IPR027417">
    <property type="entry name" value="P-loop_NTPase"/>
</dbReference>
<dbReference type="EMBL" id="CP048711">
    <property type="protein sequence ID" value="QIB64051.1"/>
    <property type="molecule type" value="Genomic_DNA"/>
</dbReference>
<evidence type="ECO:0000259" key="2">
    <source>
        <dbReference type="Pfam" id="PF05707"/>
    </source>
</evidence>
<accession>A0A6C0TW98</accession>